<evidence type="ECO:0000313" key="8">
    <source>
        <dbReference type="EMBL" id="RDY13405.1"/>
    </source>
</evidence>
<evidence type="ECO:0000256" key="3">
    <source>
        <dbReference type="ARBA" id="ARBA00022741"/>
    </source>
</evidence>
<dbReference type="GO" id="GO:0005524">
    <property type="term" value="F:ATP binding"/>
    <property type="evidence" value="ECO:0007669"/>
    <property type="project" value="UniProtKB-KW"/>
</dbReference>
<comment type="caution">
    <text evidence="8">The sequence shown here is derived from an EMBL/GenBank/DDBJ whole genome shotgun (WGS) entry which is preliminary data.</text>
</comment>
<dbReference type="FunFam" id="3.10.110.10:FF:000028">
    <property type="entry name" value="Probable ubiquitin-conjugating enzyme E2 23"/>
    <property type="match status" value="1"/>
</dbReference>
<feature type="domain" description="UBC core" evidence="7">
    <location>
        <begin position="662"/>
        <end position="821"/>
    </location>
</feature>
<dbReference type="PANTHER" id="PTHR46116">
    <property type="entry name" value="(E3-INDEPENDENT) E2 UBIQUITIN-CONJUGATING ENZYME"/>
    <property type="match status" value="1"/>
</dbReference>
<evidence type="ECO:0000256" key="1">
    <source>
        <dbReference type="ARBA" id="ARBA00012486"/>
    </source>
</evidence>
<dbReference type="OrthoDB" id="47801at2759"/>
<keyword evidence="2" id="KW-0808">Transferase</keyword>
<dbReference type="AlphaFoldDB" id="A0A371IEK4"/>
<name>A0A371IEK4_MUCPR</name>
<keyword evidence="3" id="KW-0547">Nucleotide-binding</keyword>
<keyword evidence="9" id="KW-1185">Reference proteome</keyword>
<dbReference type="Pfam" id="PF00179">
    <property type="entry name" value="UQ_con"/>
    <property type="match status" value="1"/>
</dbReference>
<evidence type="ECO:0000259" key="7">
    <source>
        <dbReference type="PROSITE" id="PS50127"/>
    </source>
</evidence>
<dbReference type="EC" id="2.3.2.23" evidence="1"/>
<dbReference type="InterPro" id="IPR057735">
    <property type="entry name" value="UBE2O-like_tSH3-B"/>
</dbReference>
<protein>
    <recommendedName>
        <fullName evidence="1">E2 ubiquitin-conjugating enzyme</fullName>
        <ecNumber evidence="1">2.3.2.23</ecNumber>
    </recommendedName>
</protein>
<dbReference type="Pfam" id="PF23043">
    <property type="entry name" value="SH3-B_UBE2O"/>
    <property type="match status" value="1"/>
</dbReference>
<dbReference type="InterPro" id="IPR000608">
    <property type="entry name" value="UBC"/>
</dbReference>
<evidence type="ECO:0000313" key="9">
    <source>
        <dbReference type="Proteomes" id="UP000257109"/>
    </source>
</evidence>
<feature type="compositionally biased region" description="Acidic residues" evidence="6">
    <location>
        <begin position="8"/>
        <end position="21"/>
    </location>
</feature>
<dbReference type="Pfam" id="PF23044">
    <property type="entry name" value="SH3-C_UBE2O"/>
    <property type="match status" value="1"/>
</dbReference>
<dbReference type="CDD" id="cd23837">
    <property type="entry name" value="UBCc_UBE2O"/>
    <property type="match status" value="1"/>
</dbReference>
<keyword evidence="4" id="KW-0833">Ubl conjugation pathway</keyword>
<sequence>MDPIISDSDWETSSDSNSSEDQEEIDFLYGGKAQSILSSLEESIGKIDDFLSFERAFVHGDVVCSLSDPSGQMGRVTSFDVFVDLESVKGKVFKNVNSKKLLRIRSISEGDYVIKGPWLGRVQRVVDEVTVLFDDGAKCDITALEREKLIPLTGNFPEDSQYPYYPGQRVKVKSSNASKSTRWLCDTWRDNHDEGTVCDVEAGLVYVNWLAPVLVGFSLNLSAPSCWQDSKNLTVLSCFSHANWQLGDWCMLSVPDQKEQIIQHAPIGDLTMEHCVSRGCKRSNLNSYIGELFIIGKVKTKVDVVWQNGEHTLGLDPENLLPVNVINNHEFWPHQFVLEKGASDDPLRPSSQRWGVVQCVDAKERTVKVQWQTISISNPDNLTGDKLEETVSAYELVEHPDYSCFFGDIMFKAAQKQLGNQADKEKAKSVTDLNAEVVPEDGNQIDYQNEFPDNYFMSCIGNVTGFKDGDVEVTWATGFTTKVAPYEIFRINKHEGLTVTPTHETNVEELTQEMIEHGSLPSNQKGKDLLNGDGSRENCEKNLGECSSFSLPRAAFELFSSIFQTLSGTLLSGAVSPVPTFVENESDFLDKKDLETCDLCTEQHSMTELQSTEEKASYPEIKIHEMKDFPFSLDSKSSNQFKQFDVIENCPDNHFFDEGKGLSTSQVKRGWVKKVQQEWSILEKNLPERMDLMRAAIVGAPGTPYHDSLFFFDICFPPEYPNEPPMVHYNSGGLRLNPNLYESGKICLSLLNTWTGTGTEVWNPGASSILQVLLSLQALVLNEKPYFNEAGYDQQIGRAEGEKNSVSYNENAFLVTTKSMMYLLRRPPKHFEALVEEHFRKRSQHILLACKAYLEGASIGCAFGCEKTEHENQKGTSTGFKIMLAKLFPKLVEAFSDKGIDCSEKVPLLQLCSLSATPAAKQHSGDIEASADSTYGDARWRSFASKIGPNRFLKPVYPNHFLKPNRLIKPVYAELFYKPV</sequence>
<accession>A0A371IEK4</accession>
<gene>
    <name evidence="8" type="primary">UBC24</name>
    <name evidence="8" type="ORF">CR513_01680</name>
</gene>
<dbReference type="EMBL" id="QJKJ01000286">
    <property type="protein sequence ID" value="RDY13405.1"/>
    <property type="molecule type" value="Genomic_DNA"/>
</dbReference>
<organism evidence="8 9">
    <name type="scientific">Mucuna pruriens</name>
    <name type="common">Velvet bean</name>
    <name type="synonym">Dolichos pruriens</name>
    <dbReference type="NCBI Taxonomy" id="157652"/>
    <lineage>
        <taxon>Eukaryota</taxon>
        <taxon>Viridiplantae</taxon>
        <taxon>Streptophyta</taxon>
        <taxon>Embryophyta</taxon>
        <taxon>Tracheophyta</taxon>
        <taxon>Spermatophyta</taxon>
        <taxon>Magnoliopsida</taxon>
        <taxon>eudicotyledons</taxon>
        <taxon>Gunneridae</taxon>
        <taxon>Pentapetalae</taxon>
        <taxon>rosids</taxon>
        <taxon>fabids</taxon>
        <taxon>Fabales</taxon>
        <taxon>Fabaceae</taxon>
        <taxon>Papilionoideae</taxon>
        <taxon>50 kb inversion clade</taxon>
        <taxon>NPAAA clade</taxon>
        <taxon>indigoferoid/millettioid clade</taxon>
        <taxon>Phaseoleae</taxon>
        <taxon>Mucuna</taxon>
    </lineage>
</organism>
<proteinExistence type="predicted"/>
<evidence type="ECO:0000256" key="5">
    <source>
        <dbReference type="ARBA" id="ARBA00022840"/>
    </source>
</evidence>
<dbReference type="STRING" id="157652.A0A371IEK4"/>
<dbReference type="GO" id="GO:0061631">
    <property type="term" value="F:ubiquitin conjugating enzyme activity"/>
    <property type="evidence" value="ECO:0007669"/>
    <property type="project" value="UniProtKB-EC"/>
</dbReference>
<dbReference type="InterPro" id="IPR057734">
    <property type="entry name" value="UBE2O-like_SH3-C"/>
</dbReference>
<dbReference type="InterPro" id="IPR016135">
    <property type="entry name" value="UBQ-conjugating_enzyme/RWD"/>
</dbReference>
<dbReference type="Pfam" id="PF23046">
    <property type="entry name" value="tSH3-B_UBE2O"/>
    <property type="match status" value="1"/>
</dbReference>
<reference evidence="8" key="1">
    <citation type="submission" date="2018-05" db="EMBL/GenBank/DDBJ databases">
        <title>Draft genome of Mucuna pruriens seed.</title>
        <authorList>
            <person name="Nnadi N.E."/>
            <person name="Vos R."/>
            <person name="Hasami M.H."/>
            <person name="Devisetty U.K."/>
            <person name="Aguiy J.C."/>
        </authorList>
    </citation>
    <scope>NUCLEOTIDE SEQUENCE [LARGE SCALE GENOMIC DNA]</scope>
    <source>
        <strain evidence="8">JCA_2017</strain>
    </source>
</reference>
<evidence type="ECO:0000256" key="2">
    <source>
        <dbReference type="ARBA" id="ARBA00022679"/>
    </source>
</evidence>
<feature type="region of interest" description="Disordered" evidence="6">
    <location>
        <begin position="1"/>
        <end position="21"/>
    </location>
</feature>
<dbReference type="InterPro" id="IPR057733">
    <property type="entry name" value="UBE2O-like_SH3-B"/>
</dbReference>
<dbReference type="Proteomes" id="UP000257109">
    <property type="component" value="Unassembled WGS sequence"/>
</dbReference>
<dbReference type="SMART" id="SM00212">
    <property type="entry name" value="UBCc"/>
    <property type="match status" value="1"/>
</dbReference>
<dbReference type="PROSITE" id="PS50127">
    <property type="entry name" value="UBC_2"/>
    <property type="match status" value="1"/>
</dbReference>
<dbReference type="Gene3D" id="3.10.110.10">
    <property type="entry name" value="Ubiquitin Conjugating Enzyme"/>
    <property type="match status" value="1"/>
</dbReference>
<evidence type="ECO:0000256" key="6">
    <source>
        <dbReference type="SAM" id="MobiDB-lite"/>
    </source>
</evidence>
<feature type="non-terminal residue" evidence="8">
    <location>
        <position position="1"/>
    </location>
</feature>
<dbReference type="PANTHER" id="PTHR46116:SF45">
    <property type="entry name" value="AMINOACYLTRANSFERASE, E1 UBIQUITIN-ACTIVATING ENZYME-RELATED"/>
    <property type="match status" value="1"/>
</dbReference>
<dbReference type="SUPFAM" id="SSF54495">
    <property type="entry name" value="UBC-like"/>
    <property type="match status" value="1"/>
</dbReference>
<evidence type="ECO:0000256" key="4">
    <source>
        <dbReference type="ARBA" id="ARBA00022786"/>
    </source>
</evidence>
<keyword evidence="5" id="KW-0067">ATP-binding</keyword>